<evidence type="ECO:0000256" key="1">
    <source>
        <dbReference type="SAM" id="MobiDB-lite"/>
    </source>
</evidence>
<sequence length="278" mass="31590">MQPEVLTAPADPTHTDAFRRWFGQSKVVDPDGRPRPVYHGTRWPIDAFRSGAWFAEDVRLATVFVGGGRRSDARIKQGSQLVPAYLAVSNPLDLATHTPQDQMRVSQFLQLMGVKPSGFGAVLELMESSSLAWWEQVQADPVQRETWSSGFRMPGRRGCSFQERQLEDCLHDDMPLHSHLDSPEMRTVLRQLGYDGVKMRETVKYNPRLAEGRRFDRKLDMHVESTTWMVLDGTQVKSAIANNGAFDPEDPRIAFKRAAAPQADMEEDEEEERCTPRF</sequence>
<feature type="region of interest" description="Disordered" evidence="1">
    <location>
        <begin position="259"/>
        <end position="278"/>
    </location>
</feature>
<feature type="domain" description="ART-PolyVal-like" evidence="2">
    <location>
        <begin position="29"/>
        <end position="246"/>
    </location>
</feature>
<protein>
    <recommendedName>
        <fullName evidence="2">ART-PolyVal-like domain-containing protein</fullName>
    </recommendedName>
</protein>
<dbReference type="Pfam" id="PF18760">
    <property type="entry name" value="ART-PolyVal"/>
    <property type="match status" value="1"/>
</dbReference>
<accession>A0ABW3LXI5</accession>
<proteinExistence type="predicted"/>
<dbReference type="Proteomes" id="UP001597033">
    <property type="component" value="Unassembled WGS sequence"/>
</dbReference>
<keyword evidence="4" id="KW-1185">Reference proteome</keyword>
<gene>
    <name evidence="3" type="ORF">ACFQ2N_12610</name>
</gene>
<reference evidence="4" key="1">
    <citation type="journal article" date="2019" name="Int. J. Syst. Evol. Microbiol.">
        <title>The Global Catalogue of Microorganisms (GCM) 10K type strain sequencing project: providing services to taxonomists for standard genome sequencing and annotation.</title>
        <authorList>
            <consortium name="The Broad Institute Genomics Platform"/>
            <consortium name="The Broad Institute Genome Sequencing Center for Infectious Disease"/>
            <person name="Wu L."/>
            <person name="Ma J."/>
        </authorList>
    </citation>
    <scope>NUCLEOTIDE SEQUENCE [LARGE SCALE GENOMIC DNA]</scope>
    <source>
        <strain evidence="4">CCUG 55854</strain>
    </source>
</reference>
<dbReference type="RefSeq" id="WP_162377086.1">
    <property type="nucleotide sequence ID" value="NZ_JBHTKN010000008.1"/>
</dbReference>
<dbReference type="EMBL" id="JBHTKN010000008">
    <property type="protein sequence ID" value="MFD1043187.1"/>
    <property type="molecule type" value="Genomic_DNA"/>
</dbReference>
<evidence type="ECO:0000313" key="3">
    <source>
        <dbReference type="EMBL" id="MFD1043187.1"/>
    </source>
</evidence>
<evidence type="ECO:0000259" key="2">
    <source>
        <dbReference type="Pfam" id="PF18760"/>
    </source>
</evidence>
<evidence type="ECO:0000313" key="4">
    <source>
        <dbReference type="Proteomes" id="UP001597033"/>
    </source>
</evidence>
<organism evidence="3 4">
    <name type="scientific">Pseudoxanthomonas kaohsiungensis</name>
    <dbReference type="NCBI Taxonomy" id="283923"/>
    <lineage>
        <taxon>Bacteria</taxon>
        <taxon>Pseudomonadati</taxon>
        <taxon>Pseudomonadota</taxon>
        <taxon>Gammaproteobacteria</taxon>
        <taxon>Lysobacterales</taxon>
        <taxon>Lysobacteraceae</taxon>
        <taxon>Pseudoxanthomonas</taxon>
    </lineage>
</organism>
<dbReference type="InterPro" id="IPR049522">
    <property type="entry name" value="ART-PolyVal_dom"/>
</dbReference>
<name>A0ABW3LXI5_9GAMM</name>
<comment type="caution">
    <text evidence="3">The sequence shown here is derived from an EMBL/GenBank/DDBJ whole genome shotgun (WGS) entry which is preliminary data.</text>
</comment>